<protein>
    <recommendedName>
        <fullName evidence="6">NEDD8 carrier protein</fullName>
    </recommendedName>
</protein>
<dbReference type="PROSITE" id="PS00183">
    <property type="entry name" value="UBC_1"/>
    <property type="match status" value="1"/>
</dbReference>
<keyword evidence="3 8" id="KW-0547">Nucleotide-binding</keyword>
<dbReference type="InterPro" id="IPR016135">
    <property type="entry name" value="UBQ-conjugating_enzyme/RWD"/>
</dbReference>
<evidence type="ECO:0000256" key="1">
    <source>
        <dbReference type="ARBA" id="ARBA00005032"/>
    </source>
</evidence>
<accession>A0A2A9MKZ9</accession>
<evidence type="ECO:0000256" key="8">
    <source>
        <dbReference type="RuleBase" id="RU362109"/>
    </source>
</evidence>
<dbReference type="GO" id="GO:0016740">
    <property type="term" value="F:transferase activity"/>
    <property type="evidence" value="ECO:0007669"/>
    <property type="project" value="UniProtKB-KW"/>
</dbReference>
<feature type="region of interest" description="Disordered" evidence="9">
    <location>
        <begin position="1"/>
        <end position="66"/>
    </location>
</feature>
<keyword evidence="2" id="KW-0808">Transferase</keyword>
<dbReference type="KEGG" id="bbes:BESB_057630"/>
<name>A0A2A9MKZ9_BESBE</name>
<evidence type="ECO:0000256" key="5">
    <source>
        <dbReference type="ARBA" id="ARBA00022840"/>
    </source>
</evidence>
<dbReference type="InterPro" id="IPR023313">
    <property type="entry name" value="UBQ-conjugating_AS"/>
</dbReference>
<sequence>MLKLYGVGRGRPKQATPAPSSSGENRELDAASQEVPAAEPVSGDTGSSGAAGACTLASAPTQERRRFPGEIRLQKELEDLDLPVQCVLTFSSASTGARGSSGSGGAIPAAAHGAGSLLDMQLKISPDDGYWKGGKFLFVISVPPNYPHDPPKVKCVDRIFHPNIDQQGNVCLNILREDWKPVLSISSVMYGLLHLFLEPNPSDPLNQEAAALLRSNPAEFQRQVRLSLHR</sequence>
<dbReference type="FunFam" id="3.10.110.10:FF:000239">
    <property type="entry name" value="NEDD8-conjugating enzyme Ubc12"/>
    <property type="match status" value="1"/>
</dbReference>
<evidence type="ECO:0000256" key="6">
    <source>
        <dbReference type="ARBA" id="ARBA00079113"/>
    </source>
</evidence>
<organism evidence="11 12">
    <name type="scientific">Besnoitia besnoiti</name>
    <name type="common">Apicomplexan protozoan</name>
    <dbReference type="NCBI Taxonomy" id="94643"/>
    <lineage>
        <taxon>Eukaryota</taxon>
        <taxon>Sar</taxon>
        <taxon>Alveolata</taxon>
        <taxon>Apicomplexa</taxon>
        <taxon>Conoidasida</taxon>
        <taxon>Coccidia</taxon>
        <taxon>Eucoccidiorida</taxon>
        <taxon>Eimeriorina</taxon>
        <taxon>Sarcocystidae</taxon>
        <taxon>Besnoitia</taxon>
    </lineage>
</organism>
<evidence type="ECO:0000256" key="9">
    <source>
        <dbReference type="SAM" id="MobiDB-lite"/>
    </source>
</evidence>
<dbReference type="PANTHER" id="PTHR24068">
    <property type="entry name" value="UBIQUITIN-CONJUGATING ENZYME E2"/>
    <property type="match status" value="1"/>
</dbReference>
<evidence type="ECO:0000313" key="11">
    <source>
        <dbReference type="EMBL" id="PFH36112.1"/>
    </source>
</evidence>
<keyword evidence="5 8" id="KW-0067">ATP-binding</keyword>
<evidence type="ECO:0000256" key="2">
    <source>
        <dbReference type="ARBA" id="ARBA00022679"/>
    </source>
</evidence>
<evidence type="ECO:0000256" key="3">
    <source>
        <dbReference type="ARBA" id="ARBA00022741"/>
    </source>
</evidence>
<comment type="similarity">
    <text evidence="8">Belongs to the ubiquitin-conjugating enzyme family.</text>
</comment>
<dbReference type="OrthoDB" id="10249039at2759"/>
<dbReference type="Proteomes" id="UP000224006">
    <property type="component" value="Chromosome IV"/>
</dbReference>
<keyword evidence="4 8" id="KW-0833">Ubl conjugation pathway</keyword>
<dbReference type="VEuPathDB" id="ToxoDB:BESB_057630"/>
<dbReference type="CDD" id="cd23794">
    <property type="entry name" value="UBCc_UBE2F_UBE2M"/>
    <property type="match status" value="1"/>
</dbReference>
<evidence type="ECO:0000313" key="12">
    <source>
        <dbReference type="Proteomes" id="UP000224006"/>
    </source>
</evidence>
<proteinExistence type="inferred from homology"/>
<dbReference type="GeneID" id="40310692"/>
<feature type="compositionally biased region" description="Low complexity" evidence="9">
    <location>
        <begin position="42"/>
        <end position="59"/>
    </location>
</feature>
<evidence type="ECO:0000256" key="7">
    <source>
        <dbReference type="PROSITE-ProRule" id="PRU10133"/>
    </source>
</evidence>
<dbReference type="InterPro" id="IPR000608">
    <property type="entry name" value="UBC"/>
</dbReference>
<keyword evidence="12" id="KW-1185">Reference proteome</keyword>
<dbReference type="STRING" id="94643.A0A2A9MKZ9"/>
<gene>
    <name evidence="11" type="ORF">BESB_057630</name>
</gene>
<dbReference type="Pfam" id="PF00179">
    <property type="entry name" value="UQ_con"/>
    <property type="match status" value="1"/>
</dbReference>
<dbReference type="PROSITE" id="PS50127">
    <property type="entry name" value="UBC_2"/>
    <property type="match status" value="1"/>
</dbReference>
<evidence type="ECO:0000256" key="4">
    <source>
        <dbReference type="ARBA" id="ARBA00022786"/>
    </source>
</evidence>
<dbReference type="GO" id="GO:0005524">
    <property type="term" value="F:ATP binding"/>
    <property type="evidence" value="ECO:0007669"/>
    <property type="project" value="UniProtKB-UniRule"/>
</dbReference>
<reference evidence="11 12" key="1">
    <citation type="submission" date="2017-09" db="EMBL/GenBank/DDBJ databases">
        <title>Genome sequencing of Besnoitia besnoiti strain Bb-Ger1.</title>
        <authorList>
            <person name="Schares G."/>
            <person name="Venepally P."/>
            <person name="Lorenzi H.A."/>
        </authorList>
    </citation>
    <scope>NUCLEOTIDE SEQUENCE [LARGE SCALE GENOMIC DNA]</scope>
    <source>
        <strain evidence="11 12">Bb-Ger1</strain>
    </source>
</reference>
<comment type="pathway">
    <text evidence="1">Protein modification; protein neddylation.</text>
</comment>
<feature type="domain" description="UBC core" evidence="10">
    <location>
        <begin position="68"/>
        <end position="230"/>
    </location>
</feature>
<dbReference type="Gene3D" id="3.10.110.10">
    <property type="entry name" value="Ubiquitin Conjugating Enzyme"/>
    <property type="match status" value="1"/>
</dbReference>
<dbReference type="SMART" id="SM00212">
    <property type="entry name" value="UBCc"/>
    <property type="match status" value="1"/>
</dbReference>
<dbReference type="SUPFAM" id="SSF54495">
    <property type="entry name" value="UBC-like"/>
    <property type="match status" value="1"/>
</dbReference>
<dbReference type="RefSeq" id="XP_029220121.1">
    <property type="nucleotide sequence ID" value="XM_029364198.1"/>
</dbReference>
<dbReference type="EMBL" id="NWUJ01000004">
    <property type="protein sequence ID" value="PFH36112.1"/>
    <property type="molecule type" value="Genomic_DNA"/>
</dbReference>
<evidence type="ECO:0000259" key="10">
    <source>
        <dbReference type="PROSITE" id="PS50127"/>
    </source>
</evidence>
<comment type="caution">
    <text evidence="11">The sequence shown here is derived from an EMBL/GenBank/DDBJ whole genome shotgun (WGS) entry which is preliminary data.</text>
</comment>
<dbReference type="AlphaFoldDB" id="A0A2A9MKZ9"/>
<feature type="active site" description="Glycyl thioester intermediate" evidence="7">
    <location>
        <position position="171"/>
    </location>
</feature>